<evidence type="ECO:0000313" key="1">
    <source>
        <dbReference type="EMBL" id="EKM53732.1"/>
    </source>
</evidence>
<dbReference type="EMBL" id="JH930474">
    <property type="protein sequence ID" value="EKM53732.1"/>
    <property type="molecule type" value="Genomic_DNA"/>
</dbReference>
<dbReference type="Proteomes" id="UP000008370">
    <property type="component" value="Unassembled WGS sequence"/>
</dbReference>
<proteinExistence type="predicted"/>
<name>K5WTH6_PHACS</name>
<dbReference type="GeneID" id="18913093"/>
<sequence length="130" mass="13885">MRATSSLTVAIQISVVSATERTRKCRDIASRAGWRRSSRRLANGQVREPVLAVEFADVSIDASRVEELKVLVAGLRGSVTTSKRSSADPTPALATVAPGKLQALGCAKESFLEPEVPLHESWGGAGIWDL</sequence>
<evidence type="ECO:0000313" key="2">
    <source>
        <dbReference type="Proteomes" id="UP000008370"/>
    </source>
</evidence>
<protein>
    <submittedName>
        <fullName evidence="1">Uncharacterized protein</fullName>
    </submittedName>
</protein>
<gene>
    <name evidence="1" type="ORF">PHACADRAFT_211395</name>
</gene>
<keyword evidence="2" id="KW-1185">Reference proteome</keyword>
<dbReference type="RefSeq" id="XP_007398412.1">
    <property type="nucleotide sequence ID" value="XM_007398350.1"/>
</dbReference>
<reference evidence="1 2" key="1">
    <citation type="journal article" date="2012" name="BMC Genomics">
        <title>Comparative genomics of the white-rot fungi, Phanerochaete carnosa and P. chrysosporium, to elucidate the genetic basis of the distinct wood types they colonize.</title>
        <authorList>
            <person name="Suzuki H."/>
            <person name="MacDonald J."/>
            <person name="Syed K."/>
            <person name="Salamov A."/>
            <person name="Hori C."/>
            <person name="Aerts A."/>
            <person name="Henrissat B."/>
            <person name="Wiebenga A."/>
            <person name="vanKuyk P.A."/>
            <person name="Barry K."/>
            <person name="Lindquist E."/>
            <person name="LaButti K."/>
            <person name="Lapidus A."/>
            <person name="Lucas S."/>
            <person name="Coutinho P."/>
            <person name="Gong Y."/>
            <person name="Samejima M."/>
            <person name="Mahadevan R."/>
            <person name="Abou-Zaid M."/>
            <person name="de Vries R.P."/>
            <person name="Igarashi K."/>
            <person name="Yadav J.S."/>
            <person name="Grigoriev I.V."/>
            <person name="Master E.R."/>
        </authorList>
    </citation>
    <scope>NUCLEOTIDE SEQUENCE [LARGE SCALE GENOMIC DNA]</scope>
    <source>
        <strain evidence="1 2">HHB-10118-sp</strain>
    </source>
</reference>
<dbReference type="HOGENOM" id="CLU_1938903_0_0_1"/>
<accession>K5WTH6</accession>
<dbReference type="KEGG" id="pco:PHACADRAFT_211395"/>
<dbReference type="AlphaFoldDB" id="K5WTH6"/>
<organism evidence="1 2">
    <name type="scientific">Phanerochaete carnosa (strain HHB-10118-sp)</name>
    <name type="common">White-rot fungus</name>
    <name type="synonym">Peniophora carnosa</name>
    <dbReference type="NCBI Taxonomy" id="650164"/>
    <lineage>
        <taxon>Eukaryota</taxon>
        <taxon>Fungi</taxon>
        <taxon>Dikarya</taxon>
        <taxon>Basidiomycota</taxon>
        <taxon>Agaricomycotina</taxon>
        <taxon>Agaricomycetes</taxon>
        <taxon>Polyporales</taxon>
        <taxon>Phanerochaetaceae</taxon>
        <taxon>Phanerochaete</taxon>
    </lineage>
</organism>
<dbReference type="InParanoid" id="K5WTH6"/>